<dbReference type="STRING" id="112248.SAMN05444392_11367"/>
<dbReference type="CDD" id="cd00090">
    <property type="entry name" value="HTH_ARSR"/>
    <property type="match status" value="1"/>
</dbReference>
<dbReference type="InterPro" id="IPR001845">
    <property type="entry name" value="HTH_ArsR_DNA-bd_dom"/>
</dbReference>
<dbReference type="GO" id="GO:0003700">
    <property type="term" value="F:DNA-binding transcription factor activity"/>
    <property type="evidence" value="ECO:0007669"/>
    <property type="project" value="InterPro"/>
</dbReference>
<dbReference type="InterPro" id="IPR036390">
    <property type="entry name" value="WH_DNA-bd_sf"/>
</dbReference>
<keyword evidence="1" id="KW-0238">DNA-binding</keyword>
<evidence type="ECO:0000313" key="3">
    <source>
        <dbReference type="EMBL" id="SHF28692.1"/>
    </source>
</evidence>
<evidence type="ECO:0000259" key="2">
    <source>
        <dbReference type="Pfam" id="PF01022"/>
    </source>
</evidence>
<dbReference type="Pfam" id="PF01022">
    <property type="entry name" value="HTH_5"/>
    <property type="match status" value="1"/>
</dbReference>
<name>A0A1M5AFN6_9BACL</name>
<keyword evidence="4" id="KW-1185">Reference proteome</keyword>
<sequence length="82" mass="9595">MNIQSLPETRRSILHILKNDGSKTIAELASQLNLTEESIRQHLLQLRHEGYVQRYSKRELEKEGRPSIQIRPRVLPLLQAVR</sequence>
<reference evidence="3 4" key="1">
    <citation type="submission" date="2016-11" db="EMBL/GenBank/DDBJ databases">
        <authorList>
            <person name="Jaros S."/>
            <person name="Januszkiewicz K."/>
            <person name="Wedrychowicz H."/>
        </authorList>
    </citation>
    <scope>NUCLEOTIDE SEQUENCE [LARGE SCALE GENOMIC DNA]</scope>
    <source>
        <strain evidence="3 4">DSM 44666</strain>
    </source>
</reference>
<gene>
    <name evidence="3" type="ORF">SAMN05444392_11367</name>
</gene>
<dbReference type="InterPro" id="IPR011991">
    <property type="entry name" value="ArsR-like_HTH"/>
</dbReference>
<feature type="domain" description="HTH arsR-type" evidence="2">
    <location>
        <begin position="8"/>
        <end position="53"/>
    </location>
</feature>
<dbReference type="InterPro" id="IPR036388">
    <property type="entry name" value="WH-like_DNA-bd_sf"/>
</dbReference>
<dbReference type="EMBL" id="FQVL01000013">
    <property type="protein sequence ID" value="SHF28692.1"/>
    <property type="molecule type" value="Genomic_DNA"/>
</dbReference>
<dbReference type="Gene3D" id="1.10.10.10">
    <property type="entry name" value="Winged helix-like DNA-binding domain superfamily/Winged helix DNA-binding domain"/>
    <property type="match status" value="1"/>
</dbReference>
<organism evidence="3 4">
    <name type="scientific">Seinonella peptonophila</name>
    <dbReference type="NCBI Taxonomy" id="112248"/>
    <lineage>
        <taxon>Bacteria</taxon>
        <taxon>Bacillati</taxon>
        <taxon>Bacillota</taxon>
        <taxon>Bacilli</taxon>
        <taxon>Bacillales</taxon>
        <taxon>Thermoactinomycetaceae</taxon>
        <taxon>Seinonella</taxon>
    </lineage>
</organism>
<dbReference type="AlphaFoldDB" id="A0A1M5AFN6"/>
<dbReference type="Proteomes" id="UP000184476">
    <property type="component" value="Unassembled WGS sequence"/>
</dbReference>
<dbReference type="SUPFAM" id="SSF46785">
    <property type="entry name" value="Winged helix' DNA-binding domain"/>
    <property type="match status" value="1"/>
</dbReference>
<proteinExistence type="predicted"/>
<dbReference type="RefSeq" id="WP_073157013.1">
    <property type="nucleotide sequence ID" value="NZ_FQVL01000013.1"/>
</dbReference>
<accession>A0A1M5AFN6</accession>
<evidence type="ECO:0000313" key="4">
    <source>
        <dbReference type="Proteomes" id="UP000184476"/>
    </source>
</evidence>
<protein>
    <submittedName>
        <fullName evidence="3">Regulatory protein, arsR family</fullName>
    </submittedName>
</protein>
<dbReference type="GO" id="GO:0003677">
    <property type="term" value="F:DNA binding"/>
    <property type="evidence" value="ECO:0007669"/>
    <property type="project" value="UniProtKB-KW"/>
</dbReference>
<evidence type="ECO:0000256" key="1">
    <source>
        <dbReference type="ARBA" id="ARBA00023125"/>
    </source>
</evidence>